<gene>
    <name evidence="1" type="ORF">A2892_04005</name>
</gene>
<evidence type="ECO:0000313" key="1">
    <source>
        <dbReference type="EMBL" id="OGM59661.1"/>
    </source>
</evidence>
<dbReference type="EMBL" id="MGHD01000017">
    <property type="protein sequence ID" value="OGM59661.1"/>
    <property type="molecule type" value="Genomic_DNA"/>
</dbReference>
<dbReference type="AlphaFoldDB" id="A0A1F8B6J8"/>
<evidence type="ECO:0000313" key="2">
    <source>
        <dbReference type="Proteomes" id="UP000176404"/>
    </source>
</evidence>
<dbReference type="Pfam" id="PF01715">
    <property type="entry name" value="IPPT"/>
    <property type="match status" value="1"/>
</dbReference>
<evidence type="ECO:0008006" key="3">
    <source>
        <dbReference type="Google" id="ProtNLM"/>
    </source>
</evidence>
<comment type="caution">
    <text evidence="1">The sequence shown here is derived from an EMBL/GenBank/DDBJ whole genome shotgun (WGS) entry which is preliminary data.</text>
</comment>
<reference evidence="1 2" key="1">
    <citation type="journal article" date="2016" name="Nat. Commun.">
        <title>Thousands of microbial genomes shed light on interconnected biogeochemical processes in an aquifer system.</title>
        <authorList>
            <person name="Anantharaman K."/>
            <person name="Brown C.T."/>
            <person name="Hug L.A."/>
            <person name="Sharon I."/>
            <person name="Castelle C.J."/>
            <person name="Probst A.J."/>
            <person name="Thomas B.C."/>
            <person name="Singh A."/>
            <person name="Wilkins M.J."/>
            <person name="Karaoz U."/>
            <person name="Brodie E.L."/>
            <person name="Williams K.H."/>
            <person name="Hubbard S.S."/>
            <person name="Banfield J.F."/>
        </authorList>
    </citation>
    <scope>NUCLEOTIDE SEQUENCE [LARGE SCALE GENOMIC DNA]</scope>
</reference>
<dbReference type="Gene3D" id="1.10.20.140">
    <property type="match status" value="1"/>
</dbReference>
<protein>
    <recommendedName>
        <fullName evidence="3">tRNA dimethylallyltransferase</fullName>
    </recommendedName>
</protein>
<name>A0A1F8B6J8_9BACT</name>
<proteinExistence type="predicted"/>
<organism evidence="1 2">
    <name type="scientific">Candidatus Woesebacteria bacterium RIFCSPLOWO2_01_FULL_39_10b</name>
    <dbReference type="NCBI Taxonomy" id="1802517"/>
    <lineage>
        <taxon>Bacteria</taxon>
        <taxon>Candidatus Woeseibacteriota</taxon>
    </lineage>
</organism>
<dbReference type="STRING" id="1802517.A2892_04005"/>
<sequence>MVGGTGFYIRGVVDGIPTGSIPQDKKLRKFLESKEIVQLFEILKIFDPGKAYSLKISDRKDPRRLIRAIEVAKWKLKNRGKKLEGRKMKNEDLLFMGLIAQKKFFDKRIN</sequence>
<dbReference type="Proteomes" id="UP000176404">
    <property type="component" value="Unassembled WGS sequence"/>
</dbReference>
<accession>A0A1F8B6J8</accession>